<feature type="region of interest" description="Disordered" evidence="1">
    <location>
        <begin position="30"/>
        <end position="58"/>
    </location>
</feature>
<organism evidence="2 3">
    <name type="scientific">Salinibacter ruber (strain M8)</name>
    <dbReference type="NCBI Taxonomy" id="761659"/>
    <lineage>
        <taxon>Bacteria</taxon>
        <taxon>Pseudomonadati</taxon>
        <taxon>Rhodothermota</taxon>
        <taxon>Rhodothermia</taxon>
        <taxon>Rhodothermales</taxon>
        <taxon>Salinibacteraceae</taxon>
        <taxon>Salinibacter</taxon>
    </lineage>
</organism>
<dbReference type="KEGG" id="srm:SRM_00605"/>
<gene>
    <name evidence="2" type="ordered locus">SRM_00605</name>
</gene>
<dbReference type="HOGENOM" id="CLU_2976690_0_0_10"/>
<proteinExistence type="predicted"/>
<evidence type="ECO:0000313" key="3">
    <source>
        <dbReference type="Proteomes" id="UP000000933"/>
    </source>
</evidence>
<reference evidence="3" key="2">
    <citation type="submission" date="2010-04" db="EMBL/GenBank/DDBJ databases">
        <title>Genome sequence of Salinibacter ruber M8.</title>
        <authorList>
            <consortium name="Genoscope"/>
        </authorList>
    </citation>
    <scope>NUCLEOTIDE SEQUENCE [LARGE SCALE GENOMIC DNA]</scope>
    <source>
        <strain evidence="3">M8</strain>
    </source>
</reference>
<evidence type="ECO:0000313" key="2">
    <source>
        <dbReference type="EMBL" id="CBH23526.1"/>
    </source>
</evidence>
<protein>
    <submittedName>
        <fullName evidence="2">Uncharacterized protein</fullName>
    </submittedName>
</protein>
<name>D5H671_SALRM</name>
<reference evidence="2 3" key="1">
    <citation type="journal article" date="2010" name="ISME J.">
        <title>Fine-scale evolution: genomic, phenotypic and ecological differentiation in two coexisting Salinibacter ruber strains.</title>
        <authorList>
            <person name="Pena A."/>
            <person name="Teeling H."/>
            <person name="Huerta-Cepas J."/>
            <person name="Santos F."/>
            <person name="Yarza P."/>
            <person name="Brito-Echeverria J."/>
            <person name="Lucio M."/>
            <person name="Schmitt-Kopplin P."/>
            <person name="Meseguer I."/>
            <person name="Schenowitz C."/>
            <person name="Dossat C."/>
            <person name="Barbe V."/>
            <person name="Dopazo J."/>
            <person name="Rossello-Mora R."/>
            <person name="Schuler M."/>
            <person name="Glockner F.O."/>
            <person name="Amann R."/>
            <person name="Gabaldon T."/>
            <person name="Anton J."/>
        </authorList>
    </citation>
    <scope>NUCLEOTIDE SEQUENCE [LARGE SCALE GENOMIC DNA]</scope>
    <source>
        <strain evidence="2 3">M8</strain>
    </source>
</reference>
<accession>D5H671</accession>
<evidence type="ECO:0000256" key="1">
    <source>
        <dbReference type="SAM" id="MobiDB-lite"/>
    </source>
</evidence>
<dbReference type="Proteomes" id="UP000000933">
    <property type="component" value="Chromosome"/>
</dbReference>
<feature type="compositionally biased region" description="Basic and acidic residues" evidence="1">
    <location>
        <begin position="30"/>
        <end position="41"/>
    </location>
</feature>
<dbReference type="AlphaFoldDB" id="D5H671"/>
<dbReference type="EMBL" id="FP565814">
    <property type="protein sequence ID" value="CBH23526.1"/>
    <property type="molecule type" value="Genomic_DNA"/>
</dbReference>
<sequence>MVQAVRVSVERTRVRALLLAFARTAAPSRDTFRGSSYRESRNGTVRGRGHSSIFEQYG</sequence>